<evidence type="ECO:0000313" key="3">
    <source>
        <dbReference type="Proteomes" id="UP000197679"/>
    </source>
</evidence>
<dbReference type="EMBL" id="CP019964">
    <property type="protein sequence ID" value="ASI13697.1"/>
    <property type="molecule type" value="Genomic_DNA"/>
</dbReference>
<dbReference type="GeneID" id="33313932"/>
<dbReference type="KEGG" id="marh:Mia14_0375"/>
<protein>
    <submittedName>
        <fullName evidence="2">Uncharacterized protein</fullName>
    </submittedName>
</protein>
<dbReference type="Proteomes" id="UP000197679">
    <property type="component" value="Chromosome"/>
</dbReference>
<evidence type="ECO:0000313" key="2">
    <source>
        <dbReference type="EMBL" id="ASI13697.1"/>
    </source>
</evidence>
<keyword evidence="3" id="KW-1185">Reference proteome</keyword>
<proteinExistence type="predicted"/>
<sequence length="473" mass="52570">MSITKKMIKNEKEFKDFKDEMKSTITNYPSIINEISNFVKDLKYNSGNIASYKPGSSFGSLTQQEYEKAMNMLEKMQSSAISKSKEGVAEGIKDLQDSIKGYNTNDPSEFKRFLKSSIRGIYDEINNLPNSKSGFNEIVDMLGNVNEVNLLVKKSNPAGVGSVLASAISARNRRIRKVNSRIEEGLKKMDQVKVDSLTDMISKYYKLYSEVEILRNTYNVLAQTGSSAKASLYLNNIKKSDADQLIPQDMAMGNKKDSPKESQAPAKGPKSKSTPSTNTDTSKVNANSSGTTTGNDSEWYDGTIKYIKLNGGALDRINEISKKDNVDYIKGLKDKSLTSGQKFDVWKALFQNWYDTQYPSEKKKFDAAANSGLTKIDGLQHIKIEQSDIEAVSKGGGRSKALELMKKAVAITVIERQAANGSFDRNLLTAVENAVKSGDYSENKDKDLWENIFRNYLYSITNGKQTNNTPPAL</sequence>
<accession>A0A218NMM3</accession>
<dbReference type="AlphaFoldDB" id="A0A218NMM3"/>
<gene>
    <name evidence="2" type="ORF">Mia14_0375</name>
</gene>
<evidence type="ECO:0000256" key="1">
    <source>
        <dbReference type="SAM" id="MobiDB-lite"/>
    </source>
</evidence>
<feature type="region of interest" description="Disordered" evidence="1">
    <location>
        <begin position="244"/>
        <end position="295"/>
    </location>
</feature>
<feature type="compositionally biased region" description="Polar residues" evidence="1">
    <location>
        <begin position="271"/>
        <end position="295"/>
    </location>
</feature>
<reference evidence="2 3" key="1">
    <citation type="journal article" date="2017" name="Nat. Commun.">
        <title>'ARMAN' archaea depend on association with euryarchaeal host in culture and in situ.</title>
        <authorList>
            <person name="Golyshina O."/>
            <person name="Toshchakov S."/>
            <person name="Makarova K."/>
            <person name="Gavrilov S."/>
            <person name="Korzhenkov A."/>
            <person name="La Cono V."/>
            <person name="Arcadi E."/>
            <person name="Nechitaylo T."/>
            <person name="Ferrer M."/>
            <person name="Kublanov I."/>
            <person name="Wolf Y."/>
            <person name="Yakimov M."/>
            <person name="Golyshin P."/>
            <person name="Slesarev A."/>
            <person name="Kozyavkin S."/>
        </authorList>
    </citation>
    <scope>NUCLEOTIDE SEQUENCE [LARGE SCALE GENOMIC DNA]</scope>
    <source>
        <strain evidence="2 3">Mia14</strain>
    </source>
</reference>
<name>A0A218NMM3_9ARCH</name>
<dbReference type="RefSeq" id="WP_088819862.1">
    <property type="nucleotide sequence ID" value="NZ_CP019964.1"/>
</dbReference>
<organism evidence="2 3">
    <name type="scientific">Candidatus Mancarchaeum acidiphilum</name>
    <dbReference type="NCBI Taxonomy" id="1920749"/>
    <lineage>
        <taxon>Archaea</taxon>
        <taxon>Candidatus Micrarchaeota</taxon>
        <taxon>Candidatus Mancarchaeum</taxon>
    </lineage>
</organism>